<reference evidence="5" key="1">
    <citation type="submission" date="2020-11" db="EMBL/GenBank/DDBJ databases">
        <title>Halonatronomonas betainensis gen. nov., sp. nov. a novel haloalkaliphilic representative of the family Halanaerobiacae capable of betaine degradation.</title>
        <authorList>
            <person name="Boltyanskaya Y."/>
            <person name="Kevbrin V."/>
            <person name="Detkova E."/>
            <person name="Grouzdev D.S."/>
            <person name="Koziaeva V."/>
            <person name="Zhilina T."/>
        </authorList>
    </citation>
    <scope>NUCLEOTIDE SEQUENCE</scope>
    <source>
        <strain evidence="5">Z-7014</strain>
    </source>
</reference>
<dbReference type="AlphaFoldDB" id="A0A931F9B1"/>
<dbReference type="PANTHER" id="PTHR38445">
    <property type="entry name" value="HTH-TYPE TRANSCRIPTIONAL REPRESSOR YTRA"/>
    <property type="match status" value="1"/>
</dbReference>
<gene>
    <name evidence="5" type="ORF">I0Q91_01750</name>
</gene>
<dbReference type="Proteomes" id="UP000621436">
    <property type="component" value="Unassembled WGS sequence"/>
</dbReference>
<protein>
    <submittedName>
        <fullName evidence="5">GntR family transcriptional regulator</fullName>
    </submittedName>
</protein>
<keyword evidence="6" id="KW-1185">Reference proteome</keyword>
<dbReference type="InterPro" id="IPR036388">
    <property type="entry name" value="WH-like_DNA-bd_sf"/>
</dbReference>
<dbReference type="InterPro" id="IPR036390">
    <property type="entry name" value="WH_DNA-bd_sf"/>
</dbReference>
<dbReference type="InterPro" id="IPR000524">
    <property type="entry name" value="Tscrpt_reg_HTH_GntR"/>
</dbReference>
<dbReference type="GO" id="GO:0003677">
    <property type="term" value="F:DNA binding"/>
    <property type="evidence" value="ECO:0007669"/>
    <property type="project" value="UniProtKB-KW"/>
</dbReference>
<keyword evidence="2" id="KW-0238">DNA-binding</keyword>
<organism evidence="5 6">
    <name type="scientific">Halonatronomonas betaini</name>
    <dbReference type="NCBI Taxonomy" id="2778430"/>
    <lineage>
        <taxon>Bacteria</taxon>
        <taxon>Bacillati</taxon>
        <taxon>Bacillota</taxon>
        <taxon>Clostridia</taxon>
        <taxon>Halanaerobiales</taxon>
        <taxon>Halarsenatibacteraceae</taxon>
        <taxon>Halonatronomonas</taxon>
    </lineage>
</organism>
<comment type="caution">
    <text evidence="5">The sequence shown here is derived from an EMBL/GenBank/DDBJ whole genome shotgun (WGS) entry which is preliminary data.</text>
</comment>
<dbReference type="PRINTS" id="PR00035">
    <property type="entry name" value="HTHGNTR"/>
</dbReference>
<keyword evidence="1" id="KW-0805">Transcription regulation</keyword>
<dbReference type="Pfam" id="PF00392">
    <property type="entry name" value="GntR"/>
    <property type="match status" value="1"/>
</dbReference>
<dbReference type="RefSeq" id="WP_270452468.1">
    <property type="nucleotide sequence ID" value="NZ_JADPIE010000001.1"/>
</dbReference>
<dbReference type="CDD" id="cd07377">
    <property type="entry name" value="WHTH_GntR"/>
    <property type="match status" value="1"/>
</dbReference>
<proteinExistence type="predicted"/>
<dbReference type="EMBL" id="JADPIE010000001">
    <property type="protein sequence ID" value="MBF8435792.1"/>
    <property type="molecule type" value="Genomic_DNA"/>
</dbReference>
<dbReference type="PANTHER" id="PTHR38445:SF9">
    <property type="entry name" value="HTH-TYPE TRANSCRIPTIONAL REPRESSOR YTRA"/>
    <property type="match status" value="1"/>
</dbReference>
<evidence type="ECO:0000313" key="6">
    <source>
        <dbReference type="Proteomes" id="UP000621436"/>
    </source>
</evidence>
<evidence type="ECO:0000256" key="3">
    <source>
        <dbReference type="ARBA" id="ARBA00023163"/>
    </source>
</evidence>
<keyword evidence="3" id="KW-0804">Transcription</keyword>
<evidence type="ECO:0000259" key="4">
    <source>
        <dbReference type="PROSITE" id="PS50949"/>
    </source>
</evidence>
<dbReference type="PROSITE" id="PS50949">
    <property type="entry name" value="HTH_GNTR"/>
    <property type="match status" value="1"/>
</dbReference>
<dbReference type="Gene3D" id="1.10.10.10">
    <property type="entry name" value="Winged helix-like DNA-binding domain superfamily/Winged helix DNA-binding domain"/>
    <property type="match status" value="1"/>
</dbReference>
<dbReference type="GO" id="GO:0003700">
    <property type="term" value="F:DNA-binding transcription factor activity"/>
    <property type="evidence" value="ECO:0007669"/>
    <property type="project" value="InterPro"/>
</dbReference>
<evidence type="ECO:0000256" key="2">
    <source>
        <dbReference type="ARBA" id="ARBA00023125"/>
    </source>
</evidence>
<dbReference type="SUPFAM" id="SSF46785">
    <property type="entry name" value="Winged helix' DNA-binding domain"/>
    <property type="match status" value="1"/>
</dbReference>
<evidence type="ECO:0000313" key="5">
    <source>
        <dbReference type="EMBL" id="MBF8435792.1"/>
    </source>
</evidence>
<dbReference type="SMART" id="SM00345">
    <property type="entry name" value="HTH_GNTR"/>
    <property type="match status" value="1"/>
</dbReference>
<feature type="domain" description="HTH gntR-type" evidence="4">
    <location>
        <begin position="11"/>
        <end position="79"/>
    </location>
</feature>
<name>A0A931F9B1_9FIRM</name>
<sequence length="322" mass="36617">MEIEIDKKSGLPIYLQIKEQIEEMINKGILMRGERLPPERELSKKLNVSRNRVSAAYKELEQNGILLSQQGKGTFVKVGPKGLKEPSRKDKLLKIIDLAMDEAIEMGFSLDDFLTIAYVRAKEKEELRNRTKVAFIECSKEQLEAMINATAIEKEVAVIPIKIQEMQNEPERIAKVLNKVEVIITTPFHLDEVEEFLAGSDKNLVDMTLEPEMKTIVDIARIPEKSNVGLVCQSESFAKEVESSLKDNDLNNFKLNYTTTEENEQLELFLSAQDVVISSPARYNSIQEKIDGQKKVINFQFTPDRGSINLLKMTLLDVNQVE</sequence>
<evidence type="ECO:0000256" key="1">
    <source>
        <dbReference type="ARBA" id="ARBA00023015"/>
    </source>
</evidence>
<accession>A0A931F9B1</accession>